<dbReference type="Proteomes" id="UP000482671">
    <property type="component" value="Unassembled WGS sequence"/>
</dbReference>
<reference evidence="7 8" key="2">
    <citation type="journal article" date="2019" name="Nat. Med.">
        <title>A library of human gut bacterial isolates paired with longitudinal multiomics data enables mechanistic microbiome research.</title>
        <authorList>
            <person name="Poyet M."/>
            <person name="Groussin M."/>
            <person name="Gibbons S.M."/>
            <person name="Avila-Pacheco J."/>
            <person name="Jiang X."/>
            <person name="Kearney S.M."/>
            <person name="Perrotta A.R."/>
            <person name="Berdy B."/>
            <person name="Zhao S."/>
            <person name="Lieberman T.D."/>
            <person name="Swanson P.K."/>
            <person name="Smith M."/>
            <person name="Roesemann S."/>
            <person name="Alexander J.E."/>
            <person name="Rich S.A."/>
            <person name="Livny J."/>
            <person name="Vlamakis H."/>
            <person name="Clish C."/>
            <person name="Bullock K."/>
            <person name="Deik A."/>
            <person name="Scott J."/>
            <person name="Pierce K.A."/>
            <person name="Xavier R.J."/>
            <person name="Alm E.J."/>
        </authorList>
    </citation>
    <scope>NUCLEOTIDE SEQUENCE [LARGE SCALE GENOMIC DNA]</scope>
    <source>
        <strain evidence="4 8">BIOML-A11</strain>
        <strain evidence="3 7">BIOML-A29</strain>
    </source>
</reference>
<protein>
    <submittedName>
        <fullName evidence="5">Uncharacterized protein</fullName>
    </submittedName>
</protein>
<dbReference type="RefSeq" id="WP_005640085.1">
    <property type="nucleotide sequence ID" value="NZ_BAABYG010000001.1"/>
</dbReference>
<reference evidence="5 6" key="1">
    <citation type="submission" date="2018-08" db="EMBL/GenBank/DDBJ databases">
        <title>A genome reference for cultivated species of the human gut microbiota.</title>
        <authorList>
            <person name="Zou Y."/>
            <person name="Xue W."/>
            <person name="Luo G."/>
        </authorList>
    </citation>
    <scope>NUCLEOTIDE SEQUENCE [LARGE SCALE GENOMIC DNA]</scope>
    <source>
        <strain evidence="5 6">AM34-17</strain>
    </source>
</reference>
<dbReference type="EMBL" id="WNCN01000010">
    <property type="protein sequence ID" value="MTU39683.1"/>
    <property type="molecule type" value="Genomic_DNA"/>
</dbReference>
<evidence type="ECO:0000313" key="3">
    <source>
        <dbReference type="EMBL" id="MTU39683.1"/>
    </source>
</evidence>
<evidence type="ECO:0000313" key="2">
    <source>
        <dbReference type="EMBL" id="GKH73908.1"/>
    </source>
</evidence>
<sequence length="69" mass="7842">MKINKDLVDATMMLSFIILVLIGTSDFSNMLLKEITMGSLAVLSVAMIALRFIHMRQEANSPKDEEYEY</sequence>
<keyword evidence="1" id="KW-1133">Transmembrane helix</keyword>
<dbReference type="GeneID" id="49202649"/>
<gene>
    <name evidence="2" type="ORF">CE91St3_37710</name>
    <name evidence="5" type="ORF">DW828_08295</name>
    <name evidence="3" type="ORF">GMD82_09365</name>
    <name evidence="4" type="ORF">GME02_11095</name>
</gene>
<dbReference type="EMBL" id="WNDD01000011">
    <property type="protein sequence ID" value="MTV02198.1"/>
    <property type="molecule type" value="Genomic_DNA"/>
</dbReference>
<name>A0A354MI65_9BACT</name>
<proteinExistence type="predicted"/>
<evidence type="ECO:0000313" key="7">
    <source>
        <dbReference type="Proteomes" id="UP000434916"/>
    </source>
</evidence>
<evidence type="ECO:0000313" key="6">
    <source>
        <dbReference type="Proteomes" id="UP000286260"/>
    </source>
</evidence>
<dbReference type="EMBL" id="QSII01000009">
    <property type="protein sequence ID" value="RHC85951.1"/>
    <property type="molecule type" value="Genomic_DNA"/>
</dbReference>
<keyword evidence="7" id="KW-1185">Reference proteome</keyword>
<dbReference type="STRING" id="46503.ERS852463_00035"/>
<dbReference type="OrthoDB" id="1097986at2"/>
<dbReference type="Proteomes" id="UP001055114">
    <property type="component" value="Unassembled WGS sequence"/>
</dbReference>
<feature type="transmembrane region" description="Helical" evidence="1">
    <location>
        <begin position="7"/>
        <end position="23"/>
    </location>
</feature>
<feature type="transmembrane region" description="Helical" evidence="1">
    <location>
        <begin position="35"/>
        <end position="53"/>
    </location>
</feature>
<evidence type="ECO:0000313" key="8">
    <source>
        <dbReference type="Proteomes" id="UP000482671"/>
    </source>
</evidence>
<keyword evidence="1" id="KW-0472">Membrane</keyword>
<evidence type="ECO:0000313" key="5">
    <source>
        <dbReference type="EMBL" id="RHC85951.1"/>
    </source>
</evidence>
<keyword evidence="1" id="KW-0812">Transmembrane</keyword>
<comment type="caution">
    <text evidence="5">The sequence shown here is derived from an EMBL/GenBank/DDBJ whole genome shotgun (WGS) entry which is preliminary data.</text>
</comment>
<dbReference type="Proteomes" id="UP000434916">
    <property type="component" value="Unassembled WGS sequence"/>
</dbReference>
<evidence type="ECO:0000256" key="1">
    <source>
        <dbReference type="SAM" id="Phobius"/>
    </source>
</evidence>
<organism evidence="5 6">
    <name type="scientific">Parabacteroides merdae</name>
    <dbReference type="NCBI Taxonomy" id="46503"/>
    <lineage>
        <taxon>Bacteria</taxon>
        <taxon>Pseudomonadati</taxon>
        <taxon>Bacteroidota</taxon>
        <taxon>Bacteroidia</taxon>
        <taxon>Bacteroidales</taxon>
        <taxon>Tannerellaceae</taxon>
        <taxon>Parabacteroides</taxon>
    </lineage>
</organism>
<dbReference type="EMBL" id="BQNZ01000004">
    <property type="protein sequence ID" value="GKH73908.1"/>
    <property type="molecule type" value="Genomic_DNA"/>
</dbReference>
<reference evidence="2" key="3">
    <citation type="submission" date="2022-01" db="EMBL/GenBank/DDBJ databases">
        <title>Novel bile acid biosynthetic pathways are enriched in the microbiome of centenarians.</title>
        <authorList>
            <person name="Sato Y."/>
            <person name="Atarashi K."/>
            <person name="Plichta R.D."/>
            <person name="Arai Y."/>
            <person name="Sasajima S."/>
            <person name="Kearney M.S."/>
            <person name="Suda W."/>
            <person name="Takeshita K."/>
            <person name="Sasaki T."/>
            <person name="Okamoto S."/>
            <person name="Skelly N.A."/>
            <person name="Okamura Y."/>
            <person name="Vlamakis H."/>
            <person name="Li Y."/>
            <person name="Tanoue T."/>
            <person name="Takei H."/>
            <person name="Nittono H."/>
            <person name="Narushima S."/>
            <person name="Irie J."/>
            <person name="Itoh H."/>
            <person name="Moriya K."/>
            <person name="Sugiura Y."/>
            <person name="Suematsu M."/>
            <person name="Moritoki N."/>
            <person name="Shibata S."/>
            <person name="Littman R.D."/>
            <person name="Fischbach A.M."/>
            <person name="Uwamino Y."/>
            <person name="Inoue T."/>
            <person name="Honda A."/>
            <person name="Hattori M."/>
            <person name="Murai T."/>
            <person name="Xavier J.R."/>
            <person name="Hirose N."/>
            <person name="Honda K."/>
        </authorList>
    </citation>
    <scope>NUCLEOTIDE SEQUENCE</scope>
    <source>
        <strain evidence="2">CE91-St3</strain>
    </source>
</reference>
<dbReference type="AlphaFoldDB" id="A0A354MI65"/>
<accession>A0A354MI65</accession>
<evidence type="ECO:0000313" key="4">
    <source>
        <dbReference type="EMBL" id="MTV02198.1"/>
    </source>
</evidence>
<dbReference type="Proteomes" id="UP000286260">
    <property type="component" value="Unassembled WGS sequence"/>
</dbReference>